<proteinExistence type="predicted"/>
<sequence>MKPVNFFDGFSCKKFKFGFLEIKNFSYFLLILLFLSKSAFADPVISTTTSTTPTTTQIDRIQQIKEKTRHAIDEVREKSIERILKLKFGSYSDFESDELDFDDEPNLQRMTTTAASSKFEAEPNPSSRGRRSPRNGHHRRRRKGCPTVHGKSQFLCPSRNTNRYDVCITKEQLCDHVPDCPFGEDEDPQNCMFYQPIDDQLKTLSHAVLLLVDNVMGKEQPKGEL</sequence>
<name>A0AC34Q4N3_9BILA</name>
<dbReference type="WBParaSite" id="JU765_v2.g12944.t1">
    <property type="protein sequence ID" value="JU765_v2.g12944.t1"/>
    <property type="gene ID" value="JU765_v2.g12944"/>
</dbReference>
<reference evidence="2" key="1">
    <citation type="submission" date="2022-11" db="UniProtKB">
        <authorList>
            <consortium name="WormBaseParasite"/>
        </authorList>
    </citation>
    <scope>IDENTIFICATION</scope>
</reference>
<evidence type="ECO:0000313" key="1">
    <source>
        <dbReference type="Proteomes" id="UP000887576"/>
    </source>
</evidence>
<organism evidence="1 2">
    <name type="scientific">Panagrolaimus sp. JU765</name>
    <dbReference type="NCBI Taxonomy" id="591449"/>
    <lineage>
        <taxon>Eukaryota</taxon>
        <taxon>Metazoa</taxon>
        <taxon>Ecdysozoa</taxon>
        <taxon>Nematoda</taxon>
        <taxon>Chromadorea</taxon>
        <taxon>Rhabditida</taxon>
        <taxon>Tylenchina</taxon>
        <taxon>Panagrolaimomorpha</taxon>
        <taxon>Panagrolaimoidea</taxon>
        <taxon>Panagrolaimidae</taxon>
        <taxon>Panagrolaimus</taxon>
    </lineage>
</organism>
<dbReference type="Proteomes" id="UP000887576">
    <property type="component" value="Unplaced"/>
</dbReference>
<evidence type="ECO:0000313" key="2">
    <source>
        <dbReference type="WBParaSite" id="JU765_v2.g12944.t1"/>
    </source>
</evidence>
<accession>A0AC34Q4N3</accession>
<protein>
    <submittedName>
        <fullName evidence="2">Uncharacterized protein</fullName>
    </submittedName>
</protein>